<evidence type="ECO:0000256" key="1">
    <source>
        <dbReference type="ARBA" id="ARBA00001917"/>
    </source>
</evidence>
<sequence>MQNATLFQPLQLGAINLENRIIMAPLTRGRAGVERIPNELMVEYYQQRTSAGLIISEATQISEAAAGWAETPGIYSDAQVKGWQAITNAVHQRGGKIVLQLWHTGRASHPDFQPGGIRPISASEITPLGEVHTPLGKKPYVTPRAIDTEEISGIVEQYAEATRKAKSAGFDGVEIHAANGYLIDQFLRDGSNQRTDAYGGSIANRARFLLEVTEGVVNAWSADRVGIRLSTTSSFNDMRDSDPVATFTHVAEALNAFQLAYLHVLEALPGHMLAEKGEPTVYPHMRKGFQGPMIINGGYDAVTGGDAIATHQADAIAYGVPFIANPDLPERFAQNADLNAPDPDTFYTSGPEGYTDYPTLRQFATAS</sequence>
<dbReference type="AlphaFoldDB" id="A0A2W1JK37"/>
<dbReference type="Proteomes" id="UP000248857">
    <property type="component" value="Unassembled WGS sequence"/>
</dbReference>
<dbReference type="Gene3D" id="3.20.20.70">
    <property type="entry name" value="Aldolase class I"/>
    <property type="match status" value="1"/>
</dbReference>
<evidence type="ECO:0000256" key="3">
    <source>
        <dbReference type="ARBA" id="ARBA00023002"/>
    </source>
</evidence>
<keyword evidence="6" id="KW-1185">Reference proteome</keyword>
<feature type="domain" description="NADH:flavin oxidoreductase/NADH oxidase N-terminal" evidence="4">
    <location>
        <begin position="6"/>
        <end position="338"/>
    </location>
</feature>
<protein>
    <submittedName>
        <fullName evidence="5">N-ethylmaleimide reductase</fullName>
        <ecNumber evidence="5">1.-.-.-</ecNumber>
    </submittedName>
</protein>
<name>A0A2W1JK37_9CYAN</name>
<dbReference type="PANTHER" id="PTHR22893:SF91">
    <property type="entry name" value="NADPH DEHYDROGENASE 2-RELATED"/>
    <property type="match status" value="1"/>
</dbReference>
<comment type="caution">
    <text evidence="5">The sequence shown here is derived from an EMBL/GenBank/DDBJ whole genome shotgun (WGS) entry which is preliminary data.</text>
</comment>
<gene>
    <name evidence="5" type="primary">nemA_1</name>
    <name evidence="5" type="ORF">C1752_01803</name>
</gene>
<keyword evidence="3 5" id="KW-0560">Oxidoreductase</keyword>
<dbReference type="GO" id="GO:0005829">
    <property type="term" value="C:cytosol"/>
    <property type="evidence" value="ECO:0007669"/>
    <property type="project" value="UniProtKB-ARBA"/>
</dbReference>
<dbReference type="OrthoDB" id="9772736at2"/>
<dbReference type="GO" id="GO:0010181">
    <property type="term" value="F:FMN binding"/>
    <property type="evidence" value="ECO:0007669"/>
    <property type="project" value="InterPro"/>
</dbReference>
<proteinExistence type="inferred from homology"/>
<dbReference type="InterPro" id="IPR001155">
    <property type="entry name" value="OxRdtase_FMN_N"/>
</dbReference>
<dbReference type="EC" id="1.-.-.-" evidence="5"/>
<dbReference type="InterPro" id="IPR045247">
    <property type="entry name" value="Oye-like"/>
</dbReference>
<accession>A0A2W1JK37</accession>
<dbReference type="SUPFAM" id="SSF51395">
    <property type="entry name" value="FMN-linked oxidoreductases"/>
    <property type="match status" value="1"/>
</dbReference>
<evidence type="ECO:0000256" key="2">
    <source>
        <dbReference type="ARBA" id="ARBA00005979"/>
    </source>
</evidence>
<dbReference type="CDD" id="cd02933">
    <property type="entry name" value="OYE_like_FMN"/>
    <property type="match status" value="1"/>
</dbReference>
<comment type="similarity">
    <text evidence="2">Belongs to the NADH:flavin oxidoreductase/NADH oxidase family.</text>
</comment>
<reference evidence="5 6" key="1">
    <citation type="journal article" date="2018" name="Sci. Rep.">
        <title>A novel species of the marine cyanobacterium Acaryochloris with a unique pigment content and lifestyle.</title>
        <authorList>
            <person name="Partensky F."/>
            <person name="Six C."/>
            <person name="Ratin M."/>
            <person name="Garczarek L."/>
            <person name="Vaulot D."/>
            <person name="Probert I."/>
            <person name="Calteau A."/>
            <person name="Gourvil P."/>
            <person name="Marie D."/>
            <person name="Grebert T."/>
            <person name="Bouchier C."/>
            <person name="Le Panse S."/>
            <person name="Gachenot M."/>
            <person name="Rodriguez F."/>
            <person name="Garrido J.L."/>
        </authorList>
    </citation>
    <scope>NUCLEOTIDE SEQUENCE [LARGE SCALE GENOMIC DNA]</scope>
    <source>
        <strain evidence="5 6">RCC1774</strain>
    </source>
</reference>
<evidence type="ECO:0000313" key="5">
    <source>
        <dbReference type="EMBL" id="PZD73793.1"/>
    </source>
</evidence>
<dbReference type="GO" id="GO:0016628">
    <property type="term" value="F:oxidoreductase activity, acting on the CH-CH group of donors, NAD or NADP as acceptor"/>
    <property type="evidence" value="ECO:0007669"/>
    <property type="project" value="UniProtKB-ARBA"/>
</dbReference>
<evidence type="ECO:0000259" key="4">
    <source>
        <dbReference type="Pfam" id="PF00724"/>
    </source>
</evidence>
<evidence type="ECO:0000313" key="6">
    <source>
        <dbReference type="Proteomes" id="UP000248857"/>
    </source>
</evidence>
<dbReference type="RefSeq" id="WP_110985751.1">
    <property type="nucleotide sequence ID" value="NZ_CAWNWM010000004.1"/>
</dbReference>
<organism evidence="5 6">
    <name type="scientific">Acaryochloris thomasi RCC1774</name>
    <dbReference type="NCBI Taxonomy" id="1764569"/>
    <lineage>
        <taxon>Bacteria</taxon>
        <taxon>Bacillati</taxon>
        <taxon>Cyanobacteriota</taxon>
        <taxon>Cyanophyceae</taxon>
        <taxon>Acaryochloridales</taxon>
        <taxon>Acaryochloridaceae</taxon>
        <taxon>Acaryochloris</taxon>
        <taxon>Acaryochloris thomasi</taxon>
    </lineage>
</organism>
<dbReference type="EMBL" id="PQWO01000004">
    <property type="protein sequence ID" value="PZD73793.1"/>
    <property type="molecule type" value="Genomic_DNA"/>
</dbReference>
<dbReference type="Pfam" id="PF00724">
    <property type="entry name" value="Oxidored_FMN"/>
    <property type="match status" value="1"/>
</dbReference>
<dbReference type="PANTHER" id="PTHR22893">
    <property type="entry name" value="NADH OXIDOREDUCTASE-RELATED"/>
    <property type="match status" value="1"/>
</dbReference>
<comment type="cofactor">
    <cofactor evidence="1">
        <name>FMN</name>
        <dbReference type="ChEBI" id="CHEBI:58210"/>
    </cofactor>
</comment>
<dbReference type="FunFam" id="3.20.20.70:FF:000059">
    <property type="entry name" value="N-ethylmaleimide reductase, FMN-linked"/>
    <property type="match status" value="1"/>
</dbReference>
<dbReference type="InterPro" id="IPR013785">
    <property type="entry name" value="Aldolase_TIM"/>
</dbReference>